<dbReference type="Proteomes" id="UP000626844">
    <property type="component" value="Unassembled WGS sequence"/>
</dbReference>
<dbReference type="Gene3D" id="3.30.1180.20">
    <property type="entry name" value="Dihydroxyacetone kinase, domain 2"/>
    <property type="match status" value="1"/>
</dbReference>
<dbReference type="InterPro" id="IPR004006">
    <property type="entry name" value="DhaK_dom"/>
</dbReference>
<dbReference type="GO" id="GO:0047324">
    <property type="term" value="F:phosphoenolpyruvate-glycerone phosphotransferase activity"/>
    <property type="evidence" value="ECO:0007669"/>
    <property type="project" value="UniProtKB-EC"/>
</dbReference>
<evidence type="ECO:0000256" key="1">
    <source>
        <dbReference type="ARBA" id="ARBA00022679"/>
    </source>
</evidence>
<dbReference type="GO" id="GO:0005524">
    <property type="term" value="F:ATP binding"/>
    <property type="evidence" value="ECO:0007669"/>
    <property type="project" value="UniProtKB-KW"/>
</dbReference>
<comment type="caution">
    <text evidence="6">The sequence shown here is derived from an EMBL/GenBank/DDBJ whole genome shotgun (WGS) entry which is preliminary data.</text>
</comment>
<protein>
    <submittedName>
        <fullName evidence="6">Dihydroxyacetone kinase subunit DhaK</fullName>
        <ecNumber evidence="6">2.7.1.121</ecNumber>
    </submittedName>
</protein>
<dbReference type="GO" id="GO:0004371">
    <property type="term" value="F:glycerone kinase activity"/>
    <property type="evidence" value="ECO:0007669"/>
    <property type="project" value="InterPro"/>
</dbReference>
<evidence type="ECO:0000259" key="5">
    <source>
        <dbReference type="PROSITE" id="PS51481"/>
    </source>
</evidence>
<keyword evidence="4" id="KW-0067">ATP-binding</keyword>
<keyword evidence="7" id="KW-1185">Reference proteome</keyword>
<dbReference type="PANTHER" id="PTHR28629:SF4">
    <property type="entry name" value="TRIOKINASE_FMN CYCLASE"/>
    <property type="match status" value="1"/>
</dbReference>
<keyword evidence="1 6" id="KW-0808">Transferase</keyword>
<dbReference type="EMBL" id="JACXAI010000031">
    <property type="protein sequence ID" value="MBD1382423.1"/>
    <property type="molecule type" value="Genomic_DNA"/>
</dbReference>
<evidence type="ECO:0000256" key="4">
    <source>
        <dbReference type="ARBA" id="ARBA00022840"/>
    </source>
</evidence>
<keyword evidence="3 6" id="KW-0418">Kinase</keyword>
<dbReference type="FunFam" id="3.30.1180.20:FF:000001">
    <property type="entry name" value="Dihydroxyacetone kinase 1"/>
    <property type="match status" value="1"/>
</dbReference>
<dbReference type="InterPro" id="IPR050861">
    <property type="entry name" value="Dihydroxyacetone_Kinase"/>
</dbReference>
<dbReference type="AlphaFoldDB" id="A0A926NKS5"/>
<reference evidence="6" key="1">
    <citation type="submission" date="2020-09" db="EMBL/GenBank/DDBJ databases">
        <title>A novel bacterium of genus Bacillus, isolated from South China Sea.</title>
        <authorList>
            <person name="Huang H."/>
            <person name="Mo K."/>
            <person name="Hu Y."/>
        </authorList>
    </citation>
    <scope>NUCLEOTIDE SEQUENCE</scope>
    <source>
        <strain evidence="6">IB182487</strain>
    </source>
</reference>
<dbReference type="PROSITE" id="PS51481">
    <property type="entry name" value="DHAK"/>
    <property type="match status" value="1"/>
</dbReference>
<evidence type="ECO:0000256" key="2">
    <source>
        <dbReference type="ARBA" id="ARBA00022741"/>
    </source>
</evidence>
<dbReference type="FunFam" id="3.40.50.10440:FF:000001">
    <property type="entry name" value="Dihydroxyacetone kinase, DhaK subunit"/>
    <property type="match status" value="1"/>
</dbReference>
<dbReference type="RefSeq" id="WP_191160609.1">
    <property type="nucleotide sequence ID" value="NZ_JACXAI010000031.1"/>
</dbReference>
<keyword evidence="2" id="KW-0547">Nucleotide-binding</keyword>
<dbReference type="PANTHER" id="PTHR28629">
    <property type="entry name" value="TRIOKINASE/FMN CYCLASE"/>
    <property type="match status" value="1"/>
</dbReference>
<accession>A0A926NKS5</accession>
<evidence type="ECO:0000313" key="6">
    <source>
        <dbReference type="EMBL" id="MBD1382423.1"/>
    </source>
</evidence>
<organism evidence="6 7">
    <name type="scientific">Metabacillus arenae</name>
    <dbReference type="NCBI Taxonomy" id="2771434"/>
    <lineage>
        <taxon>Bacteria</taxon>
        <taxon>Bacillati</taxon>
        <taxon>Bacillota</taxon>
        <taxon>Bacilli</taxon>
        <taxon>Bacillales</taxon>
        <taxon>Bacillaceae</taxon>
        <taxon>Metabacillus</taxon>
    </lineage>
</organism>
<gene>
    <name evidence="6" type="primary">dhaK</name>
    <name evidence="6" type="ORF">IC621_19585</name>
</gene>
<dbReference type="GO" id="GO:0019563">
    <property type="term" value="P:glycerol catabolic process"/>
    <property type="evidence" value="ECO:0007669"/>
    <property type="project" value="TreeGrafter"/>
</dbReference>
<proteinExistence type="predicted"/>
<name>A0A926NKS5_9BACI</name>
<dbReference type="SUPFAM" id="SSF82549">
    <property type="entry name" value="DAK1/DegV-like"/>
    <property type="match status" value="1"/>
</dbReference>
<feature type="domain" description="DhaK" evidence="5">
    <location>
        <begin position="7"/>
        <end position="330"/>
    </location>
</feature>
<dbReference type="Gene3D" id="3.40.50.10440">
    <property type="entry name" value="Dihydroxyacetone kinase, domain 1"/>
    <property type="match status" value="1"/>
</dbReference>
<evidence type="ECO:0000256" key="3">
    <source>
        <dbReference type="ARBA" id="ARBA00022777"/>
    </source>
</evidence>
<dbReference type="EC" id="2.7.1.121" evidence="6"/>
<evidence type="ECO:0000313" key="7">
    <source>
        <dbReference type="Proteomes" id="UP000626844"/>
    </source>
</evidence>
<dbReference type="GO" id="GO:0005829">
    <property type="term" value="C:cytosol"/>
    <property type="evidence" value="ECO:0007669"/>
    <property type="project" value="TreeGrafter"/>
</dbReference>
<sequence>MKKIINDPMNFVKESLEGIIYAYPDFLKFSSDKKGIMRTEPPAKGKVTIVTGGGAGHLPVFLGYVGRGLADGAAVGNVFTSPSADAIVNVAKEVHGDGGILFLYGHYFGDTMNFDLAAEILEEEEDLPVKTVRVSDDIASAPRDTWEKRRGVAGIFFAYKIAGACADKLLPLEKVKGITEKAVANIATMGVAISSCTIPESGKPTFEIADDEMEVGMGIHGEPGIRRTKLKTADEITSEIIDYLIEDLKIKSGDEVSLLVNGSGTTPPEELYIVNRAAHLLLSSKNIKIYKTFVGEYATSLDMGGISLSILKLDNELKEYLDAPYYSPFL</sequence>
<dbReference type="Pfam" id="PF02733">
    <property type="entry name" value="Dak1"/>
    <property type="match status" value="1"/>
</dbReference>